<dbReference type="EMBL" id="ALWO02000027">
    <property type="protein sequence ID" value="EOZ97849.1"/>
    <property type="molecule type" value="Genomic_DNA"/>
</dbReference>
<evidence type="ECO:0000313" key="1">
    <source>
        <dbReference type="EMBL" id="EOZ97849.1"/>
    </source>
</evidence>
<evidence type="ECO:0000313" key="2">
    <source>
        <dbReference type="Proteomes" id="UP000006073"/>
    </source>
</evidence>
<dbReference type="Proteomes" id="UP000006073">
    <property type="component" value="Unassembled WGS sequence"/>
</dbReference>
<name>S2DFY4_INDAL</name>
<proteinExistence type="predicted"/>
<sequence>MYSTFLFQNNPHVLKGLIIKTKNKIYLPKIKVVNVFFISNEIPDDIDPYNRRGDIPDPLVLNGRFTKSRKSKCLK</sequence>
<accession>S2DFY4</accession>
<keyword evidence="2" id="KW-1185">Reference proteome</keyword>
<protein>
    <submittedName>
        <fullName evidence="1">Uncharacterized protein</fullName>
    </submittedName>
</protein>
<dbReference type="AlphaFoldDB" id="S2DFY4"/>
<organism evidence="1 2">
    <name type="scientific">Indibacter alkaliphilus (strain CCUG 57479 / KCTC 22604 / LW1)</name>
    <dbReference type="NCBI Taxonomy" id="1189612"/>
    <lineage>
        <taxon>Bacteria</taxon>
        <taxon>Pseudomonadati</taxon>
        <taxon>Bacteroidota</taxon>
        <taxon>Cytophagia</taxon>
        <taxon>Cytophagales</taxon>
        <taxon>Cyclobacteriaceae</taxon>
    </lineage>
</organism>
<comment type="caution">
    <text evidence="1">The sequence shown here is derived from an EMBL/GenBank/DDBJ whole genome shotgun (WGS) entry which is preliminary data.</text>
</comment>
<gene>
    <name evidence="1" type="ORF">A33Q_1658</name>
</gene>
<reference evidence="1 2" key="1">
    <citation type="journal article" date="2013" name="Genome Announc.">
        <title>Draft Genome Sequence of Indibacter alkaliphilus Strain LW1T, Isolated from Lonar Lake, a Haloalkaline Lake in the Buldana District of Maharashtra, India.</title>
        <authorList>
            <person name="Singh A."/>
            <person name="Kumar Jangir P."/>
            <person name="Sharma R."/>
            <person name="Singh A."/>
            <person name="Kumar Pinnaka A."/>
            <person name="Shivaji S."/>
        </authorList>
    </citation>
    <scope>NUCLEOTIDE SEQUENCE [LARGE SCALE GENOMIC DNA]</scope>
    <source>
        <strain evidence="2">CCUG 57479 / KCTC 22604 / LW1</strain>
    </source>
</reference>